<gene>
    <name evidence="2" type="ORF">GXW71_28090</name>
</gene>
<name>A0ABS5F6R0_9PROT</name>
<proteinExistence type="predicted"/>
<keyword evidence="1" id="KW-0472">Membrane</keyword>
<feature type="transmembrane region" description="Helical" evidence="1">
    <location>
        <begin position="36"/>
        <end position="54"/>
    </location>
</feature>
<keyword evidence="3" id="KW-1185">Reference proteome</keyword>
<keyword evidence="1" id="KW-0812">Transmembrane</keyword>
<evidence type="ECO:0000313" key="3">
    <source>
        <dbReference type="Proteomes" id="UP001196870"/>
    </source>
</evidence>
<dbReference type="Proteomes" id="UP001196870">
    <property type="component" value="Unassembled WGS sequence"/>
</dbReference>
<comment type="caution">
    <text evidence="2">The sequence shown here is derived from an EMBL/GenBank/DDBJ whole genome shotgun (WGS) entry which is preliminary data.</text>
</comment>
<evidence type="ECO:0008006" key="4">
    <source>
        <dbReference type="Google" id="ProtNLM"/>
    </source>
</evidence>
<sequence length="130" mass="13574">MRLGLALGLLLFGADHLANPVRYLAMLPGTLPWPGAIVAGTGICEIAGAIGLLVPDLRRAAGIALGLYFICVFPANIHNALTGGAGISGLSAAPDWYFQLRLALQPLAVWAALWSAGVIGRPTHRRPQEA</sequence>
<feature type="transmembrane region" description="Helical" evidence="1">
    <location>
        <begin position="61"/>
        <end position="78"/>
    </location>
</feature>
<feature type="transmembrane region" description="Helical" evidence="1">
    <location>
        <begin position="98"/>
        <end position="119"/>
    </location>
</feature>
<keyword evidence="1" id="KW-1133">Transmembrane helix</keyword>
<dbReference type="PANTHER" id="PTHR36974">
    <property type="entry name" value="MEMBRANE PROTEIN-RELATED"/>
    <property type="match status" value="1"/>
</dbReference>
<dbReference type="PANTHER" id="PTHR36974:SF1">
    <property type="entry name" value="DOXX FAMILY MEMBRANE PROTEIN"/>
    <property type="match status" value="1"/>
</dbReference>
<accession>A0ABS5F6R0</accession>
<dbReference type="EMBL" id="JAAGBB010000051">
    <property type="protein sequence ID" value="MBR0668247.1"/>
    <property type="molecule type" value="Genomic_DNA"/>
</dbReference>
<protein>
    <recommendedName>
        <fullName evidence="4">DoxX family membrane protein</fullName>
    </recommendedName>
</protein>
<evidence type="ECO:0000256" key="1">
    <source>
        <dbReference type="SAM" id="Phobius"/>
    </source>
</evidence>
<evidence type="ECO:0000313" key="2">
    <source>
        <dbReference type="EMBL" id="MBR0668247.1"/>
    </source>
</evidence>
<reference evidence="3" key="1">
    <citation type="journal article" date="2021" name="Syst. Appl. Microbiol.">
        <title>Roseomonas hellenica sp. nov., isolated from roots of wild-growing Alkanna tinctoria.</title>
        <authorList>
            <person name="Rat A."/>
            <person name="Naranjo H.D."/>
            <person name="Lebbe L."/>
            <person name="Cnockaert M."/>
            <person name="Krigas N."/>
            <person name="Grigoriadou K."/>
            <person name="Maloupa E."/>
            <person name="Willems A."/>
        </authorList>
    </citation>
    <scope>NUCLEOTIDE SEQUENCE [LARGE SCALE GENOMIC DNA]</scope>
    <source>
        <strain evidence="3">LMG 31523</strain>
    </source>
</reference>
<organism evidence="2 3">
    <name type="scientific">Plastoroseomonas hellenica</name>
    <dbReference type="NCBI Taxonomy" id="2687306"/>
    <lineage>
        <taxon>Bacteria</taxon>
        <taxon>Pseudomonadati</taxon>
        <taxon>Pseudomonadota</taxon>
        <taxon>Alphaproteobacteria</taxon>
        <taxon>Acetobacterales</taxon>
        <taxon>Acetobacteraceae</taxon>
        <taxon>Plastoroseomonas</taxon>
    </lineage>
</organism>